<dbReference type="OrthoDB" id="9804574at2"/>
<dbReference type="Gene3D" id="2.30.130.110">
    <property type="match status" value="1"/>
</dbReference>
<proteinExistence type="predicted"/>
<dbReference type="Proteomes" id="UP000241771">
    <property type="component" value="Unassembled WGS sequence"/>
</dbReference>
<accession>A0A2T3NPC6</accession>
<keyword evidence="2" id="KW-1185">Reference proteome</keyword>
<comment type="caution">
    <text evidence="1">The sequence shown here is derived from an EMBL/GenBank/DDBJ whole genome shotgun (WGS) entry which is preliminary data.</text>
</comment>
<organism evidence="1 2">
    <name type="scientific">Photobacterium sanctipauli</name>
    <dbReference type="NCBI Taxonomy" id="1342794"/>
    <lineage>
        <taxon>Bacteria</taxon>
        <taxon>Pseudomonadati</taxon>
        <taxon>Pseudomonadota</taxon>
        <taxon>Gammaproteobacteria</taxon>
        <taxon>Vibrionales</taxon>
        <taxon>Vibrionaceae</taxon>
        <taxon>Photobacterium</taxon>
    </lineage>
</organism>
<sequence length="109" mass="12025">MKAIQLSEADNVATLLGNLRKGEEVEIISTENQTIATVTALQNIPFGNKVAMCHIENGQEVLKSGFTIGKAICDIELGQLVHVQNVRSIRLDIPDNIIELIIKEMEIEQ</sequence>
<keyword evidence="1" id="KW-0418">Kinase</keyword>
<dbReference type="GO" id="GO:0016301">
    <property type="term" value="F:kinase activity"/>
    <property type="evidence" value="ECO:0007669"/>
    <property type="project" value="UniProtKB-KW"/>
</dbReference>
<evidence type="ECO:0000313" key="2">
    <source>
        <dbReference type="Proteomes" id="UP000241771"/>
    </source>
</evidence>
<keyword evidence="1" id="KW-0808">Transferase</keyword>
<evidence type="ECO:0000313" key="1">
    <source>
        <dbReference type="EMBL" id="PSW18123.1"/>
    </source>
</evidence>
<protein>
    <submittedName>
        <fullName evidence="1">Carbohydrate kinase</fullName>
    </submittedName>
</protein>
<dbReference type="AlphaFoldDB" id="A0A2T3NPC6"/>
<reference evidence="1 2" key="1">
    <citation type="submission" date="2018-01" db="EMBL/GenBank/DDBJ databases">
        <title>Whole genome sequencing of Histamine producing bacteria.</title>
        <authorList>
            <person name="Butler K."/>
        </authorList>
    </citation>
    <scope>NUCLEOTIDE SEQUENCE [LARGE SCALE GENOMIC DNA]</scope>
    <source>
        <strain evidence="1 2">DSM 100436</strain>
    </source>
</reference>
<dbReference type="EMBL" id="PYMA01000013">
    <property type="protein sequence ID" value="PSW18123.1"/>
    <property type="molecule type" value="Genomic_DNA"/>
</dbReference>
<gene>
    <name evidence="1" type="ORF">C9I98_18575</name>
</gene>
<dbReference type="CDD" id="cd11613">
    <property type="entry name" value="SAF_AH_GD"/>
    <property type="match status" value="1"/>
</dbReference>
<name>A0A2T3NPC6_9GAMM</name>
<dbReference type="InterPro" id="IPR044144">
    <property type="entry name" value="SAF_UxaA/GarD"/>
</dbReference>